<evidence type="ECO:0000313" key="8">
    <source>
        <dbReference type="EMBL" id="PPR80863.1"/>
    </source>
</evidence>
<evidence type="ECO:0000313" key="9">
    <source>
        <dbReference type="Proteomes" id="UP000239757"/>
    </source>
</evidence>
<dbReference type="Proteomes" id="UP000239757">
    <property type="component" value="Unassembled WGS sequence"/>
</dbReference>
<proteinExistence type="predicted"/>
<name>A0A2P5VPU1_GOSBA</name>
<dbReference type="EC" id="2.3.2.27" evidence="2"/>
<dbReference type="PANTHER" id="PTHR15710:SF59">
    <property type="entry name" value="E3 UBIQUITIN-PROTEIN LIGASE SDIR1-LIKE"/>
    <property type="match status" value="1"/>
</dbReference>
<accession>A0A2P5VPU1</accession>
<dbReference type="GO" id="GO:0061630">
    <property type="term" value="F:ubiquitin protein ligase activity"/>
    <property type="evidence" value="ECO:0007669"/>
    <property type="project" value="UniProtKB-EC"/>
</dbReference>
<keyword evidence="5" id="KW-0862">Zinc</keyword>
<evidence type="ECO:0000256" key="2">
    <source>
        <dbReference type="ARBA" id="ARBA00012483"/>
    </source>
</evidence>
<evidence type="ECO:0000256" key="4">
    <source>
        <dbReference type="ARBA" id="ARBA00022771"/>
    </source>
</evidence>
<dbReference type="Gene3D" id="3.30.40.10">
    <property type="entry name" value="Zinc/RING finger domain, C3HC4 (zinc finger)"/>
    <property type="match status" value="1"/>
</dbReference>
<dbReference type="PROSITE" id="PS50089">
    <property type="entry name" value="ZF_RING_2"/>
    <property type="match status" value="1"/>
</dbReference>
<organism evidence="8 9">
    <name type="scientific">Gossypium barbadense</name>
    <name type="common">Sea Island cotton</name>
    <name type="synonym">Hibiscus barbadensis</name>
    <dbReference type="NCBI Taxonomy" id="3634"/>
    <lineage>
        <taxon>Eukaryota</taxon>
        <taxon>Viridiplantae</taxon>
        <taxon>Streptophyta</taxon>
        <taxon>Embryophyta</taxon>
        <taxon>Tracheophyta</taxon>
        <taxon>Spermatophyta</taxon>
        <taxon>Magnoliopsida</taxon>
        <taxon>eudicotyledons</taxon>
        <taxon>Gunneridae</taxon>
        <taxon>Pentapetalae</taxon>
        <taxon>rosids</taxon>
        <taxon>malvids</taxon>
        <taxon>Malvales</taxon>
        <taxon>Malvaceae</taxon>
        <taxon>Malvoideae</taxon>
        <taxon>Gossypium</taxon>
    </lineage>
</organism>
<evidence type="ECO:0000259" key="7">
    <source>
        <dbReference type="PROSITE" id="PS50089"/>
    </source>
</evidence>
<dbReference type="GO" id="GO:0016567">
    <property type="term" value="P:protein ubiquitination"/>
    <property type="evidence" value="ECO:0007669"/>
    <property type="project" value="TreeGrafter"/>
</dbReference>
<evidence type="ECO:0000256" key="5">
    <source>
        <dbReference type="ARBA" id="ARBA00022833"/>
    </source>
</evidence>
<dbReference type="EMBL" id="KZ671624">
    <property type="protein sequence ID" value="PPR80863.1"/>
    <property type="molecule type" value="Genomic_DNA"/>
</dbReference>
<evidence type="ECO:0000256" key="3">
    <source>
        <dbReference type="ARBA" id="ARBA00022723"/>
    </source>
</evidence>
<keyword evidence="4 6" id="KW-0863">Zinc-finger</keyword>
<dbReference type="AlphaFoldDB" id="A0A2P5VPU1"/>
<keyword evidence="3" id="KW-0479">Metal-binding</keyword>
<reference evidence="8 9" key="1">
    <citation type="submission" date="2015-01" db="EMBL/GenBank/DDBJ databases">
        <title>Genome of allotetraploid Gossypium barbadense reveals genomic plasticity and fiber elongation in cotton evolution.</title>
        <authorList>
            <person name="Chen X."/>
            <person name="Liu X."/>
            <person name="Zhao B."/>
            <person name="Zheng H."/>
            <person name="Hu Y."/>
            <person name="Lu G."/>
            <person name="Yang C."/>
            <person name="Chen J."/>
            <person name="Shan C."/>
            <person name="Zhang L."/>
            <person name="Zhou Y."/>
            <person name="Wang L."/>
            <person name="Guo W."/>
            <person name="Bai Y."/>
            <person name="Ruan J."/>
            <person name="Shangguan X."/>
            <person name="Mao Y."/>
            <person name="Jiang J."/>
            <person name="Zhu Y."/>
            <person name="Lei J."/>
            <person name="Kang H."/>
            <person name="Chen S."/>
            <person name="He X."/>
            <person name="Wang R."/>
            <person name="Wang Y."/>
            <person name="Chen J."/>
            <person name="Wang L."/>
            <person name="Yu S."/>
            <person name="Wang B."/>
            <person name="Wei J."/>
            <person name="Song S."/>
            <person name="Lu X."/>
            <person name="Gao Z."/>
            <person name="Gu W."/>
            <person name="Deng X."/>
            <person name="Ma D."/>
            <person name="Wang S."/>
            <person name="Liang W."/>
            <person name="Fang L."/>
            <person name="Cai C."/>
            <person name="Zhu X."/>
            <person name="Zhou B."/>
            <person name="Zhang Y."/>
            <person name="Chen Z."/>
            <person name="Xu S."/>
            <person name="Zhu R."/>
            <person name="Wang S."/>
            <person name="Zhang T."/>
            <person name="Zhao G."/>
        </authorList>
    </citation>
    <scope>NUCLEOTIDE SEQUENCE [LARGE SCALE GENOMIC DNA]</scope>
    <source>
        <strain evidence="9">cv. Xinhai21</strain>
        <tissue evidence="8">Leaf</tissue>
    </source>
</reference>
<dbReference type="GO" id="GO:0005737">
    <property type="term" value="C:cytoplasm"/>
    <property type="evidence" value="ECO:0007669"/>
    <property type="project" value="TreeGrafter"/>
</dbReference>
<dbReference type="PANTHER" id="PTHR15710">
    <property type="entry name" value="E3 UBIQUITIN-PROTEIN LIGASE PRAJA"/>
    <property type="match status" value="1"/>
</dbReference>
<comment type="catalytic activity">
    <reaction evidence="1">
        <text>S-ubiquitinyl-[E2 ubiquitin-conjugating enzyme]-L-cysteine + [acceptor protein]-L-lysine = [E2 ubiquitin-conjugating enzyme]-L-cysteine + N(6)-ubiquitinyl-[acceptor protein]-L-lysine.</text>
        <dbReference type="EC" id="2.3.2.27"/>
    </reaction>
</comment>
<dbReference type="SMART" id="SM00184">
    <property type="entry name" value="RING"/>
    <property type="match status" value="1"/>
</dbReference>
<dbReference type="InterPro" id="IPR001841">
    <property type="entry name" value="Znf_RING"/>
</dbReference>
<dbReference type="OrthoDB" id="9984778at2759"/>
<dbReference type="Pfam" id="PF13639">
    <property type="entry name" value="zf-RING_2"/>
    <property type="match status" value="1"/>
</dbReference>
<evidence type="ECO:0000256" key="1">
    <source>
        <dbReference type="ARBA" id="ARBA00000900"/>
    </source>
</evidence>
<sequence length="206" mass="23810">MASTPYEYDIIHQPTFEDNIISQSHDIASQFINIELTIDFFFISVHHDCLADISTITNHASLRETLRFKLDITENQYLFDQVLFPKFRRLRIKTASLAYHNFVHGIFVRGMCSIGTNPLVESALEFQSSNYGMVPTKESLVKEMVKMVKVEAGDEDCMICLEELEVGFYASRMPCSRTFHGDCIEKWLKQSHYCPICRFQMPTNEA</sequence>
<protein>
    <recommendedName>
        <fullName evidence="2">RING-type E3 ubiquitin transferase</fullName>
        <ecNumber evidence="2">2.3.2.27</ecNumber>
    </recommendedName>
</protein>
<dbReference type="InterPro" id="IPR013083">
    <property type="entry name" value="Znf_RING/FYVE/PHD"/>
</dbReference>
<gene>
    <name evidence="8" type="ORF">GOBAR_AA39853</name>
</gene>
<feature type="domain" description="RING-type" evidence="7">
    <location>
        <begin position="157"/>
        <end position="198"/>
    </location>
</feature>
<dbReference type="GO" id="GO:0008270">
    <property type="term" value="F:zinc ion binding"/>
    <property type="evidence" value="ECO:0007669"/>
    <property type="project" value="UniProtKB-KW"/>
</dbReference>
<evidence type="ECO:0000256" key="6">
    <source>
        <dbReference type="PROSITE-ProRule" id="PRU00175"/>
    </source>
</evidence>
<dbReference type="SUPFAM" id="SSF57850">
    <property type="entry name" value="RING/U-box"/>
    <property type="match status" value="1"/>
</dbReference>